<keyword evidence="3 6" id="KW-1133">Transmembrane helix</keyword>
<sequence length="349" mass="40621">MTIQYNHLLASSSALNFFRVMFRWKGSVWKAVIIELVSWSLCYELIALVYSHLLSDHHQKMFQSVALGVNKRMGYIPLEFILGFFVNAVVKRWTDAFHNMGYLEDQAMLVGNVIRGEDDESRMMRRTIVRYLCLSQVLVFRDISILVRKRFPSYESIVKAGLMLESEKCKLRSYKHFENDGDYGRNWAPINWAFALEIRKFKNCLQILCNYDWVPIPLAYPQFVILAVHAYFAICLLSRQFAILDGKNVHVTVPMITMLQYIFCMGWMKVATSLINPFGADENDFECNYLIDKNLATCMCMVDDAYDDLPELKRDQFWCCEKIEPLYAKDAADIQACHSFVFISSHPTE</sequence>
<feature type="transmembrane region" description="Helical" evidence="6">
    <location>
        <begin position="28"/>
        <end position="53"/>
    </location>
</feature>
<proteinExistence type="inferred from homology"/>
<evidence type="ECO:0000313" key="8">
    <source>
        <dbReference type="WBParaSite" id="ALUE_0000869101-mRNA-1"/>
    </source>
</evidence>
<dbReference type="InterPro" id="IPR021134">
    <property type="entry name" value="Bestrophin-like"/>
</dbReference>
<evidence type="ECO:0000256" key="2">
    <source>
        <dbReference type="ARBA" id="ARBA00022692"/>
    </source>
</evidence>
<dbReference type="Pfam" id="PF01062">
    <property type="entry name" value="Bestrophin"/>
    <property type="match status" value="2"/>
</dbReference>
<keyword evidence="6" id="KW-0869">Chloride channel</keyword>
<accession>A0A0M3HYQ0</accession>
<reference evidence="8" key="1">
    <citation type="submission" date="2017-02" db="UniProtKB">
        <authorList>
            <consortium name="WormBaseParasite"/>
        </authorList>
    </citation>
    <scope>IDENTIFICATION</scope>
</reference>
<keyword evidence="6" id="KW-0406">Ion transport</keyword>
<dbReference type="AlphaFoldDB" id="A0A0M3HYQ0"/>
<comment type="function">
    <text evidence="6">Forms chloride channels.</text>
</comment>
<keyword evidence="6" id="KW-0407">Ion channel</keyword>
<dbReference type="GO" id="GO:0034707">
    <property type="term" value="C:chloride channel complex"/>
    <property type="evidence" value="ECO:0007669"/>
    <property type="project" value="UniProtKB-KW"/>
</dbReference>
<dbReference type="GO" id="GO:0005886">
    <property type="term" value="C:plasma membrane"/>
    <property type="evidence" value="ECO:0007669"/>
    <property type="project" value="UniProtKB-SubCell"/>
</dbReference>
<name>A0A0M3HYQ0_ASCLU</name>
<dbReference type="PANTHER" id="PTHR10736">
    <property type="entry name" value="BESTROPHIN"/>
    <property type="match status" value="1"/>
</dbReference>
<dbReference type="PANTHER" id="PTHR10736:SF0">
    <property type="entry name" value="BESTROPHIN HOMOLOG"/>
    <property type="match status" value="1"/>
</dbReference>
<keyword evidence="6" id="KW-1003">Cell membrane</keyword>
<evidence type="ECO:0000256" key="6">
    <source>
        <dbReference type="RuleBase" id="RU363126"/>
    </source>
</evidence>
<keyword evidence="4 6" id="KW-0472">Membrane</keyword>
<keyword evidence="2 6" id="KW-0812">Transmembrane</keyword>
<evidence type="ECO:0000256" key="5">
    <source>
        <dbReference type="ARBA" id="ARBA00034769"/>
    </source>
</evidence>
<dbReference type="InterPro" id="IPR000615">
    <property type="entry name" value="Bestrophin"/>
</dbReference>
<feature type="transmembrane region" description="Helical" evidence="6">
    <location>
        <begin position="73"/>
        <end position="90"/>
    </location>
</feature>
<evidence type="ECO:0000256" key="3">
    <source>
        <dbReference type="ARBA" id="ARBA00022989"/>
    </source>
</evidence>
<protein>
    <recommendedName>
        <fullName evidence="6">Bestrophin homolog</fullName>
    </recommendedName>
</protein>
<keyword evidence="6" id="KW-0868">Chloride</keyword>
<organism evidence="7 8">
    <name type="scientific">Ascaris lumbricoides</name>
    <name type="common">Giant roundworm</name>
    <dbReference type="NCBI Taxonomy" id="6252"/>
    <lineage>
        <taxon>Eukaryota</taxon>
        <taxon>Metazoa</taxon>
        <taxon>Ecdysozoa</taxon>
        <taxon>Nematoda</taxon>
        <taxon>Chromadorea</taxon>
        <taxon>Rhabditida</taxon>
        <taxon>Spirurina</taxon>
        <taxon>Ascaridomorpha</taxon>
        <taxon>Ascaridoidea</taxon>
        <taxon>Ascarididae</taxon>
        <taxon>Ascaris</taxon>
    </lineage>
</organism>
<keyword evidence="7" id="KW-1185">Reference proteome</keyword>
<evidence type="ECO:0000256" key="1">
    <source>
        <dbReference type="ARBA" id="ARBA00004370"/>
    </source>
</evidence>
<evidence type="ECO:0000313" key="7">
    <source>
        <dbReference type="Proteomes" id="UP000036681"/>
    </source>
</evidence>
<dbReference type="WBParaSite" id="ALUE_0000869101-mRNA-1">
    <property type="protein sequence ID" value="ALUE_0000869101-mRNA-1"/>
    <property type="gene ID" value="ALUE_0000869101"/>
</dbReference>
<keyword evidence="6" id="KW-0813">Transport</keyword>
<dbReference type="GO" id="GO:0005254">
    <property type="term" value="F:chloride channel activity"/>
    <property type="evidence" value="ECO:0007669"/>
    <property type="project" value="UniProtKB-KW"/>
</dbReference>
<comment type="similarity">
    <text evidence="5 6">Belongs to the anion channel-forming bestrophin (TC 1.A.46) family. Calcium-sensitive chloride channel subfamily.</text>
</comment>
<comment type="subcellular location">
    <subcellularLocation>
        <location evidence="6">Cell membrane</location>
        <topology evidence="6">Multi-pass membrane protein</topology>
    </subcellularLocation>
    <subcellularLocation>
        <location evidence="1">Membrane</location>
    </subcellularLocation>
</comment>
<dbReference type="Proteomes" id="UP000036681">
    <property type="component" value="Unplaced"/>
</dbReference>
<evidence type="ECO:0000256" key="4">
    <source>
        <dbReference type="ARBA" id="ARBA00023136"/>
    </source>
</evidence>